<accession>A0AA41UKZ4</accession>
<dbReference type="Proteomes" id="UP001165427">
    <property type="component" value="Unassembled WGS sequence"/>
</dbReference>
<reference evidence="2" key="1">
    <citation type="submission" date="2022-04" db="EMBL/GenBank/DDBJ databases">
        <title>Desulfatitalea alkaliphila sp. nov., a novel anaerobic sulfate-reducing bacterium isolated from terrestrial mud volcano, Taman Peninsula, Russia.</title>
        <authorList>
            <person name="Khomyakova M.A."/>
            <person name="Merkel A.Y."/>
            <person name="Slobodkin A.I."/>
        </authorList>
    </citation>
    <scope>NUCLEOTIDE SEQUENCE</scope>
    <source>
        <strain evidence="2">M08but</strain>
    </source>
</reference>
<evidence type="ECO:0000313" key="3">
    <source>
        <dbReference type="Proteomes" id="UP001165427"/>
    </source>
</evidence>
<organism evidence="2 3">
    <name type="scientific">Desulfatitalea alkaliphila</name>
    <dbReference type="NCBI Taxonomy" id="2929485"/>
    <lineage>
        <taxon>Bacteria</taxon>
        <taxon>Pseudomonadati</taxon>
        <taxon>Thermodesulfobacteriota</taxon>
        <taxon>Desulfobacteria</taxon>
        <taxon>Desulfobacterales</taxon>
        <taxon>Desulfosarcinaceae</taxon>
        <taxon>Desulfatitalea</taxon>
    </lineage>
</organism>
<dbReference type="PANTHER" id="PTHR37530">
    <property type="entry name" value="OUTER MEMBRANE PROTEIN SLP"/>
    <property type="match status" value="1"/>
</dbReference>
<name>A0AA41UKZ4_9BACT</name>
<keyword evidence="1" id="KW-0732">Signal</keyword>
<keyword evidence="2" id="KW-0449">Lipoprotein</keyword>
<dbReference type="GO" id="GO:0019867">
    <property type="term" value="C:outer membrane"/>
    <property type="evidence" value="ECO:0007669"/>
    <property type="project" value="InterPro"/>
</dbReference>
<feature type="signal peptide" evidence="1">
    <location>
        <begin position="1"/>
        <end position="24"/>
    </location>
</feature>
<proteinExistence type="predicted"/>
<dbReference type="PIRSF" id="PIRSF004982">
    <property type="entry name" value="SlP"/>
    <property type="match status" value="1"/>
</dbReference>
<gene>
    <name evidence="2" type="ORF">MRX98_10265</name>
</gene>
<dbReference type="PANTHER" id="PTHR37530:SF1">
    <property type="entry name" value="OUTER MEMBRANE PROTEIN SLP"/>
    <property type="match status" value="1"/>
</dbReference>
<evidence type="ECO:0000256" key="1">
    <source>
        <dbReference type="SAM" id="SignalP"/>
    </source>
</evidence>
<evidence type="ECO:0000313" key="2">
    <source>
        <dbReference type="EMBL" id="MCJ8500956.1"/>
    </source>
</evidence>
<dbReference type="AlphaFoldDB" id="A0AA41UKZ4"/>
<dbReference type="EMBL" id="JALJRB010000009">
    <property type="protein sequence ID" value="MCJ8500956.1"/>
    <property type="molecule type" value="Genomic_DNA"/>
</dbReference>
<comment type="caution">
    <text evidence="2">The sequence shown here is derived from an EMBL/GenBank/DDBJ whole genome shotgun (WGS) entry which is preliminary data.</text>
</comment>
<dbReference type="InterPro" id="IPR004658">
    <property type="entry name" value="OMP_Slp"/>
</dbReference>
<dbReference type="Pfam" id="PF03843">
    <property type="entry name" value="Slp"/>
    <property type="match status" value="1"/>
</dbReference>
<dbReference type="PROSITE" id="PS51257">
    <property type="entry name" value="PROKAR_LIPOPROTEIN"/>
    <property type="match status" value="1"/>
</dbReference>
<feature type="chain" id="PRO_5041423105" evidence="1">
    <location>
        <begin position="25"/>
        <end position="169"/>
    </location>
</feature>
<keyword evidence="3" id="KW-1185">Reference proteome</keyword>
<dbReference type="RefSeq" id="WP_246906867.1">
    <property type="nucleotide sequence ID" value="NZ_JALJRB010000009.1"/>
</dbReference>
<sequence>MTMRKTVRQCGLWVSLLLVLSACAAGMSSEARSRITLETPFAELQGQPQQYMGETVMLGGTIIASQVMDGTTEVTVLQSALDHNDRPLQDDQSAGRFLVRTDQFLDPALYPEGTAITVVGRLVETQQRLIGSMPYQYPVIVPLEIKKWPKEQPDRGPRFHFGIGVGTRF</sequence>
<protein>
    <submittedName>
        <fullName evidence="2">Slp family lipoprotein</fullName>
    </submittedName>
</protein>